<accession>A0A8J6ECA8</accession>
<dbReference type="Proteomes" id="UP000770717">
    <property type="component" value="Unassembled WGS sequence"/>
</dbReference>
<sequence>MAAVVFYILKGDTFFSLSIDVCVLRMTRGREKQVEQQHLITVDKIMDILSEPAQTLQVNHEHLKGLLNRVVDKSNKYNVLQLEKFYALLSQCIYRHRKDYDKTQLIQVMRVNAPVGLTASK</sequence>
<dbReference type="AlphaFoldDB" id="A0A8J6ECA8"/>
<comment type="caution">
    <text evidence="1">The sequence shown here is derived from an EMBL/GenBank/DDBJ whole genome shotgun (WGS) entry which is preliminary data.</text>
</comment>
<name>A0A8J6ECA8_ELECQ</name>
<dbReference type="EMBL" id="WNTK01005965">
    <property type="protein sequence ID" value="KAG9463766.1"/>
    <property type="molecule type" value="Genomic_DNA"/>
</dbReference>
<proteinExistence type="predicted"/>
<dbReference type="OrthoDB" id="5421at2759"/>
<organism evidence="1 2">
    <name type="scientific">Eleutherodactylus coqui</name>
    <name type="common">Puerto Rican coqui</name>
    <dbReference type="NCBI Taxonomy" id="57060"/>
    <lineage>
        <taxon>Eukaryota</taxon>
        <taxon>Metazoa</taxon>
        <taxon>Chordata</taxon>
        <taxon>Craniata</taxon>
        <taxon>Vertebrata</taxon>
        <taxon>Euteleostomi</taxon>
        <taxon>Amphibia</taxon>
        <taxon>Batrachia</taxon>
        <taxon>Anura</taxon>
        <taxon>Neobatrachia</taxon>
        <taxon>Hyloidea</taxon>
        <taxon>Eleutherodactylidae</taxon>
        <taxon>Eleutherodactylinae</taxon>
        <taxon>Eleutherodactylus</taxon>
        <taxon>Eleutherodactylus</taxon>
    </lineage>
</organism>
<gene>
    <name evidence="1" type="ORF">GDO78_021123</name>
</gene>
<protein>
    <submittedName>
        <fullName evidence="1">Uncharacterized protein</fullName>
    </submittedName>
</protein>
<evidence type="ECO:0000313" key="2">
    <source>
        <dbReference type="Proteomes" id="UP000770717"/>
    </source>
</evidence>
<keyword evidence="2" id="KW-1185">Reference proteome</keyword>
<reference evidence="1" key="1">
    <citation type="thesis" date="2020" institute="ProQuest LLC" country="789 East Eisenhower Parkway, Ann Arbor, MI, USA">
        <title>Comparative Genomics and Chromosome Evolution.</title>
        <authorList>
            <person name="Mudd A.B."/>
        </authorList>
    </citation>
    <scope>NUCLEOTIDE SEQUENCE</scope>
    <source>
        <strain evidence="1">HN-11 Male</strain>
        <tissue evidence="1">Kidney and liver</tissue>
    </source>
</reference>
<evidence type="ECO:0000313" key="1">
    <source>
        <dbReference type="EMBL" id="KAG9463766.1"/>
    </source>
</evidence>